<feature type="compositionally biased region" description="Basic and acidic residues" evidence="17">
    <location>
        <begin position="2009"/>
        <end position="2019"/>
    </location>
</feature>
<keyword evidence="11" id="KW-0206">Cytoskeleton</keyword>
<dbReference type="GO" id="GO:0051301">
    <property type="term" value="P:cell division"/>
    <property type="evidence" value="ECO:0007669"/>
    <property type="project" value="UniProtKB-KW"/>
</dbReference>
<dbReference type="InterPro" id="IPR019734">
    <property type="entry name" value="TPR_rpt"/>
</dbReference>
<keyword evidence="7" id="KW-0677">Repeat</keyword>
<evidence type="ECO:0000256" key="5">
    <source>
        <dbReference type="ARBA" id="ARBA00022553"/>
    </source>
</evidence>
<evidence type="ECO:0000256" key="1">
    <source>
        <dbReference type="ARBA" id="ARBA00004214"/>
    </source>
</evidence>
<feature type="repeat" description="TPR" evidence="16">
    <location>
        <begin position="285"/>
        <end position="318"/>
    </location>
</feature>
<dbReference type="SMART" id="SM00028">
    <property type="entry name" value="TPR"/>
    <property type="match status" value="22"/>
</dbReference>
<dbReference type="Proteomes" id="UP000472270">
    <property type="component" value="Unassembled WGS sequence"/>
</dbReference>
<reference evidence="20" key="1">
    <citation type="submission" date="2025-08" db="UniProtKB">
        <authorList>
            <consortium name="Ensembl"/>
        </authorList>
    </citation>
    <scope>IDENTIFICATION</scope>
</reference>
<comment type="subcellular location">
    <subcellularLocation>
        <location evidence="2">Cytoplasm</location>
        <location evidence="2">Cytoskeleton</location>
        <location evidence="2">Microtubule organizing center</location>
        <location evidence="2">Centrosome</location>
    </subcellularLocation>
    <subcellularLocation>
        <location evidence="3">Cytoplasm</location>
        <location evidence="3">Cytoskeleton</location>
        <location evidence="3">Spindle pole</location>
    </subcellularLocation>
    <subcellularLocation>
        <location evidence="1">Midbody</location>
    </subcellularLocation>
</comment>
<feature type="repeat" description="TPR" evidence="16">
    <location>
        <begin position="565"/>
        <end position="598"/>
    </location>
</feature>
<evidence type="ECO:0000256" key="17">
    <source>
        <dbReference type="SAM" id="MobiDB-lite"/>
    </source>
</evidence>
<dbReference type="PROSITE" id="PS50005">
    <property type="entry name" value="TPR"/>
    <property type="match status" value="10"/>
</dbReference>
<feature type="domain" description="CHAT" evidence="18">
    <location>
        <begin position="1303"/>
        <end position="1373"/>
    </location>
</feature>
<dbReference type="Gene3D" id="1.25.40.10">
    <property type="entry name" value="Tetratricopeptide repeat domain"/>
    <property type="match status" value="5"/>
</dbReference>
<keyword evidence="8" id="KW-0498">Mitosis</keyword>
<organism evidence="20 21">
    <name type="scientific">Sinocyclocheilus rhinocerous</name>
    <dbReference type="NCBI Taxonomy" id="307959"/>
    <lineage>
        <taxon>Eukaryota</taxon>
        <taxon>Metazoa</taxon>
        <taxon>Chordata</taxon>
        <taxon>Craniata</taxon>
        <taxon>Vertebrata</taxon>
        <taxon>Euteleostomi</taxon>
        <taxon>Actinopterygii</taxon>
        <taxon>Neopterygii</taxon>
        <taxon>Teleostei</taxon>
        <taxon>Ostariophysi</taxon>
        <taxon>Cypriniformes</taxon>
        <taxon>Cyprinidae</taxon>
        <taxon>Cyprininae</taxon>
        <taxon>Sinocyclocheilus</taxon>
    </lineage>
</organism>
<feature type="repeat" description="TPR" evidence="16">
    <location>
        <begin position="685"/>
        <end position="718"/>
    </location>
</feature>
<feature type="repeat" description="TPR" evidence="16">
    <location>
        <begin position="725"/>
        <end position="758"/>
    </location>
</feature>
<evidence type="ECO:0000256" key="6">
    <source>
        <dbReference type="ARBA" id="ARBA00022618"/>
    </source>
</evidence>
<dbReference type="GO" id="GO:0005813">
    <property type="term" value="C:centrosome"/>
    <property type="evidence" value="ECO:0007669"/>
    <property type="project" value="UniProtKB-SubCell"/>
</dbReference>
<keyword evidence="6" id="KW-0132">Cell division</keyword>
<feature type="region of interest" description="Disordered" evidence="17">
    <location>
        <begin position="1873"/>
        <end position="2173"/>
    </location>
</feature>
<gene>
    <name evidence="20" type="primary">LOC107709237</name>
</gene>
<keyword evidence="12" id="KW-0131">Cell cycle</keyword>
<dbReference type="SUPFAM" id="SSF48452">
    <property type="entry name" value="TPR-like"/>
    <property type="match status" value="5"/>
</dbReference>
<feature type="compositionally biased region" description="Polar residues" evidence="17">
    <location>
        <begin position="1937"/>
        <end position="1963"/>
    </location>
</feature>
<feature type="domain" description="CHAT" evidence="18">
    <location>
        <begin position="1409"/>
        <end position="1547"/>
    </location>
</feature>
<proteinExistence type="predicted"/>
<feature type="repeat" description="TPR" evidence="16">
    <location>
        <begin position="525"/>
        <end position="558"/>
    </location>
</feature>
<feature type="compositionally biased region" description="Low complexity" evidence="17">
    <location>
        <begin position="1970"/>
        <end position="1987"/>
    </location>
</feature>
<evidence type="ECO:0000256" key="15">
    <source>
        <dbReference type="ARBA" id="ARBA00073957"/>
    </source>
</evidence>
<feature type="domain" description="TTC28 C-terminal" evidence="19">
    <location>
        <begin position="1661"/>
        <end position="1776"/>
    </location>
</feature>
<evidence type="ECO:0000256" key="14">
    <source>
        <dbReference type="ARBA" id="ARBA00063562"/>
    </source>
</evidence>
<evidence type="ECO:0000313" key="20">
    <source>
        <dbReference type="Ensembl" id="ENSSRHP00000047777.1"/>
    </source>
</evidence>
<feature type="repeat" description="TPR" evidence="16">
    <location>
        <begin position="245"/>
        <end position="278"/>
    </location>
</feature>
<dbReference type="GO" id="GO:0000922">
    <property type="term" value="C:spindle pole"/>
    <property type="evidence" value="ECO:0007669"/>
    <property type="project" value="UniProtKB-SubCell"/>
</dbReference>
<accession>A0A673J296</accession>
<feature type="compositionally biased region" description="Basic and acidic residues" evidence="17">
    <location>
        <begin position="2248"/>
        <end position="2265"/>
    </location>
</feature>
<dbReference type="FunFam" id="1.25.40.10:FF:000096">
    <property type="entry name" value="Tetratricopeptide repeat domain 28"/>
    <property type="match status" value="1"/>
</dbReference>
<reference evidence="20" key="2">
    <citation type="submission" date="2025-09" db="UniProtKB">
        <authorList>
            <consortium name="Ensembl"/>
        </authorList>
    </citation>
    <scope>IDENTIFICATION</scope>
</reference>
<evidence type="ECO:0000256" key="10">
    <source>
        <dbReference type="ARBA" id="ARBA00022990"/>
    </source>
</evidence>
<feature type="compositionally biased region" description="Low complexity" evidence="17">
    <location>
        <begin position="2132"/>
        <end position="2169"/>
    </location>
</feature>
<evidence type="ECO:0000256" key="9">
    <source>
        <dbReference type="ARBA" id="ARBA00022803"/>
    </source>
</evidence>
<sequence length="2305" mass="250823">MTPLTCFLNTPPDFRRKYLNISQVTSPLMTLNRSFKEANKIGHNNWCFLYTIQTIMYLAYFRQGVALQYLGRHADALAAFASGLAQDPKSLQLLVGMVEAAMKSPLRESLEPTYQQLQKMKLDKSPFVVVSVIGQELLTASHHGASVVVLEAALKIGTCSLKLRGSVFSALSSSYWSLGNTEKSTAYMQQDLEVAKTLGDQTGECRAHGNLGSAFFSKGNYREALSNHRHQLVLAMKLKDREAASSALSSLGHVYTAIGDYPNALASHKQCVLLAKQSKDQLSEARELGNMGAVYIAMGDFDNAVQCHEQHLSIAKSLGNKREEARAYSNLGSAYHYHRNFDKAMSYHTHVLELAQELEEKSIEMRAYAGLGHAARCMQDLERAKQYHEQQLSIAEGLKDRAAEGRASSNLGIIHQMKGDYETALKLHKAHLSIAQELNDYAAQGRAYGNMGNAYNALCAFDQAVRYHRQELQISMEVNDRASQASTHGNLAVAYQALGAHDRALQHYQNHLNIARELRDIQSEARALGNLGNFHCSRGEFPQAVPYYEQYLRLSPDLQDMESEGKVCHNLGYAHYCLGNFQEAVKYYEQDLALAKDLHDKLSQAKAYCNLGLAFKALGDYSKAEECQKYLLSLAQSLNNSQARFRALGNLGDIFLCKKDVPGAVKFYEQQLSLAHQVKDRKMEANAYAALGAAYRMLQKFDKALGYHTQELEVYQEQGDIQGECQAHGHLAAVYMSLGKYSMAFKCYEEQLELGQRLKDPSIEAQVYGNMGITKMNMGVMEEAIGYFEQQLAMLQQLSGNEAVLDRGRAYGNLGDCYDSLGDFEEAIKYYDQYLSVAQSLNHMQDQEKAYRGLGNGHRAMGSLQQSLVCFEKRLVVAHELGECGGKAQAYGELGSLHSQLGNYEQAISCLERQLAIARDTQDRLLEGDASCGLGTVYQLMGEHDTALQFHQLDLQIAEETGSGSCQGRAYGNLGLTYESLGNFERAVVYQEQHLSIAAQTNDLVAKTLAYSSLGRTHHALQNYSQSVMYLQEGKSLHVENHIGGCLQSQLYRASALFETIRHEAQHSTDYKLSLFDLQTSSYQALQRVLVSLGHHDEALAVAERGRTRAFADLLVERQTGQQDSDPYTPVTVEHILDTVNGQRALVLYFSLAAGYLYSWLLAPGSGILKFHEVYLGEGASDGGTSDFQEGGGGSVPAAGGSSLEQHISNTREALGVDSYYSRACSSSETESEAGDLLDQQFEELNNKLNSVTDPTGFLRMVSRNNLFNRSCQSMTSLFSNTVSPVKEGSSSLPRRASALSKPPLRALYDLLVAPMEGGLMHSSGPVGRHRQLVLVLEGELYLIPFALLKGSSSNEYLYERFSLIAVPSIGSLGSTAKVGTVLTYYIDQCSFTSIYVLLNIQLYNCIYILYIITHTVIYAFVHTAHPHLRISVFIHHFCLTGRTTTAATSTCVFVTCSSYQESDSKVTADGVVGLTRAFLAAGAQCVLVSLWPVPVAASKMFVHAFYSALLNGTKASAALADAMKTVQSSKQFSHPSNWAGFMLIGSDVKLNSPSSLIGQALAEILQYPDKARDALRVLLHLVEKSLQRIQNGQRNSMYTSQQSVENKVGGVPGWQALLTAVGFRLDSAGTGLPAAVFFPTTDPGDRLQQCSTTLQSLLGLPPPALQALCKLITASETGEQLINRAVKNVVGMLHQVLVQLQSGEKEQDFSLAPIQVSISVQLWRLPGCHEFLAALGFDLCEVGQEEVVLKTGKQANRRTMHFALQSLLALFDSTELPKRLSLDSSSSLESLASAQSVSHQLPMGYPNPPFSPPCPDSLASDAISVYSLSSIASSMSFLSRPEGASDFISQRSRQQELERHRGGAGLFASHRHTAVPRSRSSPHGAVGGHDDEEYEGYSIISSEPLGSQCDTLPRPANHRNHRGAARGGTGRGYAVSVSSRGSVSTPTSPVKATLVPSPNSPFQKVGKVSSSDTGESDQSSTETDSTVKSQEERTPGAALDPQELAQKILEETQSHMRAVETLQRSTGSVPLGDGMGGGGPPTPTGGSAFRSSETSAFSRPSSRASIKAQSSPLPTRPKPPSRTSSLQKVSSGYNSPATSETSLKEGSQPSPTSDSHAQFKLKYPSSPYSGHISHSPSNVSPSSGHQSPAGSAPSPALSYSSTGSTRSSPADAPDIDRLKLAAIDEKVQAIHNLKTFWASATQQQHSGPMRALRGGKLSTAKRDVLGLLNLSPRHGVTGQDTPGQDVALEHRNPPNGHRKIDPKRVAPSPTASTGSSPGSHPIRLPSGNGYKFLSPGRFFPSSKC</sequence>
<evidence type="ECO:0000256" key="3">
    <source>
        <dbReference type="ARBA" id="ARBA00004647"/>
    </source>
</evidence>
<dbReference type="Ensembl" id="ENSSRHT00000049111.1">
    <property type="protein sequence ID" value="ENSSRHP00000047777.1"/>
    <property type="gene ID" value="ENSSRHG00000024052.1"/>
</dbReference>
<feature type="region of interest" description="Disordered" evidence="17">
    <location>
        <begin position="2232"/>
        <end position="2305"/>
    </location>
</feature>
<dbReference type="PANTHER" id="PTHR10098">
    <property type="entry name" value="RAPSYN-RELATED"/>
    <property type="match status" value="1"/>
</dbReference>
<evidence type="ECO:0000256" key="8">
    <source>
        <dbReference type="ARBA" id="ARBA00022776"/>
    </source>
</evidence>
<feature type="compositionally biased region" description="Polar residues" evidence="17">
    <location>
        <begin position="2050"/>
        <end position="2070"/>
    </location>
</feature>
<evidence type="ECO:0000256" key="13">
    <source>
        <dbReference type="ARBA" id="ARBA00057010"/>
    </source>
</evidence>
<dbReference type="Pfam" id="PF13424">
    <property type="entry name" value="TPR_12"/>
    <property type="match status" value="9"/>
</dbReference>
<feature type="repeat" description="TPR" evidence="16">
    <location>
        <begin position="605"/>
        <end position="638"/>
    </location>
</feature>
<keyword evidence="21" id="KW-1185">Reference proteome</keyword>
<evidence type="ECO:0000256" key="4">
    <source>
        <dbReference type="ARBA" id="ARBA00022490"/>
    </source>
</evidence>
<comment type="function">
    <text evidence="13">During mitosis, may be involved in the condensation of spindle midzone microtubules, leading to the formation of midbody.</text>
</comment>
<dbReference type="InterPro" id="IPR024983">
    <property type="entry name" value="CHAT_dom"/>
</dbReference>
<evidence type="ECO:0000256" key="7">
    <source>
        <dbReference type="ARBA" id="ARBA00022737"/>
    </source>
</evidence>
<feature type="repeat" description="TPR" evidence="16">
    <location>
        <begin position="325"/>
        <end position="358"/>
    </location>
</feature>
<evidence type="ECO:0000256" key="12">
    <source>
        <dbReference type="ARBA" id="ARBA00023306"/>
    </source>
</evidence>
<dbReference type="FunFam" id="1.25.40.10:FF:000056">
    <property type="entry name" value="Tetratricopeptide repeat domain 28"/>
    <property type="match status" value="1"/>
</dbReference>
<dbReference type="GO" id="GO:0030496">
    <property type="term" value="C:midbody"/>
    <property type="evidence" value="ECO:0007669"/>
    <property type="project" value="UniProtKB-SubCell"/>
</dbReference>
<dbReference type="Pfam" id="PF26117">
    <property type="entry name" value="TTC28_C"/>
    <property type="match status" value="1"/>
</dbReference>
<evidence type="ECO:0000256" key="16">
    <source>
        <dbReference type="PROSITE-ProRule" id="PRU00339"/>
    </source>
</evidence>
<evidence type="ECO:0000259" key="18">
    <source>
        <dbReference type="Pfam" id="PF12770"/>
    </source>
</evidence>
<evidence type="ECO:0000256" key="2">
    <source>
        <dbReference type="ARBA" id="ARBA00004300"/>
    </source>
</evidence>
<dbReference type="Pfam" id="PF12770">
    <property type="entry name" value="CHAT"/>
    <property type="match status" value="2"/>
</dbReference>
<comment type="subunit">
    <text evidence="14">Interacts with AURKB.</text>
</comment>
<keyword evidence="10" id="KW-0007">Acetylation</keyword>
<protein>
    <recommendedName>
        <fullName evidence="15">Tetratricopeptide repeat protein 28</fullName>
    </recommendedName>
</protein>
<feature type="repeat" description="TPR" evidence="16">
    <location>
        <begin position="888"/>
        <end position="921"/>
    </location>
</feature>
<keyword evidence="5" id="KW-0597">Phosphoprotein</keyword>
<keyword evidence="4" id="KW-0963">Cytoplasm</keyword>
<dbReference type="PROSITE" id="PS50293">
    <property type="entry name" value="TPR_REGION"/>
    <property type="match status" value="1"/>
</dbReference>
<evidence type="ECO:0000259" key="19">
    <source>
        <dbReference type="Pfam" id="PF26117"/>
    </source>
</evidence>
<dbReference type="Pfam" id="PF13176">
    <property type="entry name" value="TPR_7"/>
    <property type="match status" value="1"/>
</dbReference>
<evidence type="ECO:0000256" key="11">
    <source>
        <dbReference type="ARBA" id="ARBA00023212"/>
    </source>
</evidence>
<dbReference type="FunFam" id="1.25.40.10:FF:000040">
    <property type="entry name" value="Tetratricopeptide repeat domain 28"/>
    <property type="match status" value="1"/>
</dbReference>
<dbReference type="FunFam" id="1.25.40.10:FF:000286">
    <property type="entry name" value="Tetratricopeptide repeat domain 28"/>
    <property type="match status" value="1"/>
</dbReference>
<dbReference type="PANTHER" id="PTHR10098:SF108">
    <property type="entry name" value="TETRATRICOPEPTIDE REPEAT PROTEIN 28"/>
    <property type="match status" value="1"/>
</dbReference>
<feature type="compositionally biased region" description="Low complexity" evidence="17">
    <location>
        <begin position="2267"/>
        <end position="2280"/>
    </location>
</feature>
<dbReference type="InterPro" id="IPR058900">
    <property type="entry name" value="TTC28_C"/>
</dbReference>
<evidence type="ECO:0000313" key="21">
    <source>
        <dbReference type="Proteomes" id="UP000472270"/>
    </source>
</evidence>
<keyword evidence="9 16" id="KW-0802">TPR repeat</keyword>
<dbReference type="InterPro" id="IPR011990">
    <property type="entry name" value="TPR-like_helical_dom_sf"/>
</dbReference>
<name>A0A673J296_9TELE</name>
<feature type="repeat" description="TPR" evidence="16">
    <location>
        <begin position="808"/>
        <end position="841"/>
    </location>
</feature>
<feature type="compositionally biased region" description="Polar residues" evidence="17">
    <location>
        <begin position="2088"/>
        <end position="2117"/>
    </location>
</feature>